<dbReference type="EMBL" id="CH902619">
    <property type="protein sequence ID" value="EDV35921.1"/>
    <property type="molecule type" value="Genomic_DNA"/>
</dbReference>
<evidence type="ECO:0000313" key="4">
    <source>
        <dbReference type="EMBL" id="EDV35921.1"/>
    </source>
</evidence>
<dbReference type="STRING" id="7217.B3MI76"/>
<accession>B3MI76</accession>
<dbReference type="InterPro" id="IPR019734">
    <property type="entry name" value="TPR_rpt"/>
</dbReference>
<dbReference type="eggNOG" id="KOG1127">
    <property type="taxonomic scope" value="Eukaryota"/>
</dbReference>
<dbReference type="PANTHER" id="PTHR15704:SF7">
    <property type="entry name" value="SUPERKILLER COMPLEX PROTEIN 3"/>
    <property type="match status" value="1"/>
</dbReference>
<reference evidence="4 5" key="1">
    <citation type="journal article" date="2007" name="Nature">
        <title>Evolution of genes and genomes on the Drosophila phylogeny.</title>
        <authorList>
            <consortium name="Drosophila 12 Genomes Consortium"/>
            <person name="Clark A.G."/>
            <person name="Eisen M.B."/>
            <person name="Smith D.R."/>
            <person name="Bergman C.M."/>
            <person name="Oliver B."/>
            <person name="Markow T.A."/>
            <person name="Kaufman T.C."/>
            <person name="Kellis M."/>
            <person name="Gelbart W."/>
            <person name="Iyer V.N."/>
            <person name="Pollard D.A."/>
            <person name="Sackton T.B."/>
            <person name="Larracuente A.M."/>
            <person name="Singh N.D."/>
            <person name="Abad J.P."/>
            <person name="Abt D.N."/>
            <person name="Adryan B."/>
            <person name="Aguade M."/>
            <person name="Akashi H."/>
            <person name="Anderson W.W."/>
            <person name="Aquadro C.F."/>
            <person name="Ardell D.H."/>
            <person name="Arguello R."/>
            <person name="Artieri C.G."/>
            <person name="Barbash D.A."/>
            <person name="Barker D."/>
            <person name="Barsanti P."/>
            <person name="Batterham P."/>
            <person name="Batzoglou S."/>
            <person name="Begun D."/>
            <person name="Bhutkar A."/>
            <person name="Blanco E."/>
            <person name="Bosak S.A."/>
            <person name="Bradley R.K."/>
            <person name="Brand A.D."/>
            <person name="Brent M.R."/>
            <person name="Brooks A.N."/>
            <person name="Brown R.H."/>
            <person name="Butlin R.K."/>
            <person name="Caggese C."/>
            <person name="Calvi B.R."/>
            <person name="Bernardo de Carvalho A."/>
            <person name="Caspi A."/>
            <person name="Castrezana S."/>
            <person name="Celniker S.E."/>
            <person name="Chang J.L."/>
            <person name="Chapple C."/>
            <person name="Chatterji S."/>
            <person name="Chinwalla A."/>
            <person name="Civetta A."/>
            <person name="Clifton S.W."/>
            <person name="Comeron J.M."/>
            <person name="Costello J.C."/>
            <person name="Coyne J.A."/>
            <person name="Daub J."/>
            <person name="David R.G."/>
            <person name="Delcher A.L."/>
            <person name="Delehaunty K."/>
            <person name="Do C.B."/>
            <person name="Ebling H."/>
            <person name="Edwards K."/>
            <person name="Eickbush T."/>
            <person name="Evans J.D."/>
            <person name="Filipski A."/>
            <person name="Findeiss S."/>
            <person name="Freyhult E."/>
            <person name="Fulton L."/>
            <person name="Fulton R."/>
            <person name="Garcia A.C."/>
            <person name="Gardiner A."/>
            <person name="Garfield D.A."/>
            <person name="Garvin B.E."/>
            <person name="Gibson G."/>
            <person name="Gilbert D."/>
            <person name="Gnerre S."/>
            <person name="Godfrey J."/>
            <person name="Good R."/>
            <person name="Gotea V."/>
            <person name="Gravely B."/>
            <person name="Greenberg A.J."/>
            <person name="Griffiths-Jones S."/>
            <person name="Gross S."/>
            <person name="Guigo R."/>
            <person name="Gustafson E.A."/>
            <person name="Haerty W."/>
            <person name="Hahn M.W."/>
            <person name="Halligan D.L."/>
            <person name="Halpern A.L."/>
            <person name="Halter G.M."/>
            <person name="Han M.V."/>
            <person name="Heger A."/>
            <person name="Hillier L."/>
            <person name="Hinrichs A.S."/>
            <person name="Holmes I."/>
            <person name="Hoskins R.A."/>
            <person name="Hubisz M.J."/>
            <person name="Hultmark D."/>
            <person name="Huntley M.A."/>
            <person name="Jaffe D.B."/>
            <person name="Jagadeeshan S."/>
            <person name="Jeck W.R."/>
            <person name="Johnson J."/>
            <person name="Jones C.D."/>
            <person name="Jordan W.C."/>
            <person name="Karpen G.H."/>
            <person name="Kataoka E."/>
            <person name="Keightley P.D."/>
            <person name="Kheradpour P."/>
            <person name="Kirkness E.F."/>
            <person name="Koerich L.B."/>
            <person name="Kristiansen K."/>
            <person name="Kudrna D."/>
            <person name="Kulathinal R.J."/>
            <person name="Kumar S."/>
            <person name="Kwok R."/>
            <person name="Lander E."/>
            <person name="Langley C.H."/>
            <person name="Lapoint R."/>
            <person name="Lazzaro B.P."/>
            <person name="Lee S.J."/>
            <person name="Levesque L."/>
            <person name="Li R."/>
            <person name="Lin C.F."/>
            <person name="Lin M.F."/>
            <person name="Lindblad-Toh K."/>
            <person name="Llopart A."/>
            <person name="Long M."/>
            <person name="Low L."/>
            <person name="Lozovsky E."/>
            <person name="Lu J."/>
            <person name="Luo M."/>
            <person name="Machado C.A."/>
            <person name="Makalowski W."/>
            <person name="Marzo M."/>
            <person name="Matsuda M."/>
            <person name="Matzkin L."/>
            <person name="McAllister B."/>
            <person name="McBride C.S."/>
            <person name="McKernan B."/>
            <person name="McKernan K."/>
            <person name="Mendez-Lago M."/>
            <person name="Minx P."/>
            <person name="Mollenhauer M.U."/>
            <person name="Montooth K."/>
            <person name="Mount S.M."/>
            <person name="Mu X."/>
            <person name="Myers E."/>
            <person name="Negre B."/>
            <person name="Newfeld S."/>
            <person name="Nielsen R."/>
            <person name="Noor M.A."/>
            <person name="O'Grady P."/>
            <person name="Pachter L."/>
            <person name="Papaceit M."/>
            <person name="Parisi M.J."/>
            <person name="Parisi M."/>
            <person name="Parts L."/>
            <person name="Pedersen J.S."/>
            <person name="Pesole G."/>
            <person name="Phillippy A.M."/>
            <person name="Ponting C.P."/>
            <person name="Pop M."/>
            <person name="Porcelli D."/>
            <person name="Powell J.R."/>
            <person name="Prohaska S."/>
            <person name="Pruitt K."/>
            <person name="Puig M."/>
            <person name="Quesneville H."/>
            <person name="Ram K.R."/>
            <person name="Rand D."/>
            <person name="Rasmussen M.D."/>
            <person name="Reed L.K."/>
            <person name="Reenan R."/>
            <person name="Reily A."/>
            <person name="Remington K.A."/>
            <person name="Rieger T.T."/>
            <person name="Ritchie M.G."/>
            <person name="Robin C."/>
            <person name="Rogers Y.H."/>
            <person name="Rohde C."/>
            <person name="Rozas J."/>
            <person name="Rubenfield M.J."/>
            <person name="Ruiz A."/>
            <person name="Russo S."/>
            <person name="Salzberg S.L."/>
            <person name="Sanchez-Gracia A."/>
            <person name="Saranga D.J."/>
            <person name="Sato H."/>
            <person name="Schaeffer S.W."/>
            <person name="Schatz M.C."/>
            <person name="Schlenke T."/>
            <person name="Schwartz R."/>
            <person name="Segarra C."/>
            <person name="Singh R.S."/>
            <person name="Sirot L."/>
            <person name="Sirota M."/>
            <person name="Sisneros N.B."/>
            <person name="Smith C.D."/>
            <person name="Smith T.F."/>
            <person name="Spieth J."/>
            <person name="Stage D.E."/>
            <person name="Stark A."/>
            <person name="Stephan W."/>
            <person name="Strausberg R.L."/>
            <person name="Strempel S."/>
            <person name="Sturgill D."/>
            <person name="Sutton G."/>
            <person name="Sutton G.G."/>
            <person name="Tao W."/>
            <person name="Teichmann S."/>
            <person name="Tobari Y.N."/>
            <person name="Tomimura Y."/>
            <person name="Tsolas J.M."/>
            <person name="Valente V.L."/>
            <person name="Venter E."/>
            <person name="Venter J.C."/>
            <person name="Vicario S."/>
            <person name="Vieira F.G."/>
            <person name="Vilella A.J."/>
            <person name="Villasante A."/>
            <person name="Walenz B."/>
            <person name="Wang J."/>
            <person name="Wasserman M."/>
            <person name="Watts T."/>
            <person name="Wilson D."/>
            <person name="Wilson R.K."/>
            <person name="Wing R.A."/>
            <person name="Wolfner M.F."/>
            <person name="Wong A."/>
            <person name="Wong G.K."/>
            <person name="Wu C.I."/>
            <person name="Wu G."/>
            <person name="Yamamoto D."/>
            <person name="Yang H.P."/>
            <person name="Yang S.P."/>
            <person name="Yorke J.A."/>
            <person name="Yoshida K."/>
            <person name="Zdobnov E."/>
            <person name="Zhang P."/>
            <person name="Zhang Y."/>
            <person name="Zimin A.V."/>
            <person name="Baldwin J."/>
            <person name="Abdouelleil A."/>
            <person name="Abdulkadir J."/>
            <person name="Abebe A."/>
            <person name="Abera B."/>
            <person name="Abreu J."/>
            <person name="Acer S.C."/>
            <person name="Aftuck L."/>
            <person name="Alexander A."/>
            <person name="An P."/>
            <person name="Anderson E."/>
            <person name="Anderson S."/>
            <person name="Arachi H."/>
            <person name="Azer M."/>
            <person name="Bachantsang P."/>
            <person name="Barry A."/>
            <person name="Bayul T."/>
            <person name="Berlin A."/>
            <person name="Bessette D."/>
            <person name="Bloom T."/>
            <person name="Blye J."/>
            <person name="Boguslavskiy L."/>
            <person name="Bonnet C."/>
            <person name="Boukhgalter B."/>
            <person name="Bourzgui I."/>
            <person name="Brown A."/>
            <person name="Cahill P."/>
            <person name="Channer S."/>
            <person name="Cheshatsang Y."/>
            <person name="Chuda L."/>
            <person name="Citroen M."/>
            <person name="Collymore A."/>
            <person name="Cooke P."/>
            <person name="Costello M."/>
            <person name="D'Aco K."/>
            <person name="Daza R."/>
            <person name="De Haan G."/>
            <person name="DeGray S."/>
            <person name="DeMaso C."/>
            <person name="Dhargay N."/>
            <person name="Dooley K."/>
            <person name="Dooley E."/>
            <person name="Doricent M."/>
            <person name="Dorje P."/>
            <person name="Dorjee K."/>
            <person name="Dupes A."/>
            <person name="Elong R."/>
            <person name="Falk J."/>
            <person name="Farina A."/>
            <person name="Faro S."/>
            <person name="Ferguson D."/>
            <person name="Fisher S."/>
            <person name="Foley C.D."/>
            <person name="Franke A."/>
            <person name="Friedrich D."/>
            <person name="Gadbois L."/>
            <person name="Gearin G."/>
            <person name="Gearin C.R."/>
            <person name="Giannoukos G."/>
            <person name="Goode T."/>
            <person name="Graham J."/>
            <person name="Grandbois E."/>
            <person name="Grewal S."/>
            <person name="Gyaltsen K."/>
            <person name="Hafez N."/>
            <person name="Hagos B."/>
            <person name="Hall J."/>
            <person name="Henson C."/>
            <person name="Hollinger A."/>
            <person name="Honan T."/>
            <person name="Huard M.D."/>
            <person name="Hughes L."/>
            <person name="Hurhula B."/>
            <person name="Husby M.E."/>
            <person name="Kamat A."/>
            <person name="Kanga B."/>
            <person name="Kashin S."/>
            <person name="Khazanovich D."/>
            <person name="Kisner P."/>
            <person name="Lance K."/>
            <person name="Lara M."/>
            <person name="Lee W."/>
            <person name="Lennon N."/>
            <person name="Letendre F."/>
            <person name="LeVine R."/>
            <person name="Lipovsky A."/>
            <person name="Liu X."/>
            <person name="Liu J."/>
            <person name="Liu S."/>
            <person name="Lokyitsang T."/>
            <person name="Lokyitsang Y."/>
            <person name="Lubonja R."/>
            <person name="Lui A."/>
            <person name="MacDonald P."/>
            <person name="Magnisalis V."/>
            <person name="Maru K."/>
            <person name="Matthews C."/>
            <person name="McCusker W."/>
            <person name="McDonough S."/>
            <person name="Mehta T."/>
            <person name="Meldrim J."/>
            <person name="Meneus L."/>
            <person name="Mihai O."/>
            <person name="Mihalev A."/>
            <person name="Mihova T."/>
            <person name="Mittelman R."/>
            <person name="Mlenga V."/>
            <person name="Montmayeur A."/>
            <person name="Mulrain L."/>
            <person name="Navidi A."/>
            <person name="Naylor J."/>
            <person name="Negash T."/>
            <person name="Nguyen T."/>
            <person name="Nguyen N."/>
            <person name="Nicol R."/>
            <person name="Norbu C."/>
            <person name="Norbu N."/>
            <person name="Novod N."/>
            <person name="O'Neill B."/>
            <person name="Osman S."/>
            <person name="Markiewicz E."/>
            <person name="Oyono O.L."/>
            <person name="Patti C."/>
            <person name="Phunkhang P."/>
            <person name="Pierre F."/>
            <person name="Priest M."/>
            <person name="Raghuraman S."/>
            <person name="Rege F."/>
            <person name="Reyes R."/>
            <person name="Rise C."/>
            <person name="Rogov P."/>
            <person name="Ross K."/>
            <person name="Ryan E."/>
            <person name="Settipalli S."/>
            <person name="Shea T."/>
            <person name="Sherpa N."/>
            <person name="Shi L."/>
            <person name="Shih D."/>
            <person name="Sparrow T."/>
            <person name="Spaulding J."/>
            <person name="Stalker J."/>
            <person name="Stange-Thomann N."/>
            <person name="Stavropoulos S."/>
            <person name="Stone C."/>
            <person name="Strader C."/>
            <person name="Tesfaye S."/>
            <person name="Thomson T."/>
            <person name="Thoulutsang Y."/>
            <person name="Thoulutsang D."/>
            <person name="Topham K."/>
            <person name="Topping I."/>
            <person name="Tsamla T."/>
            <person name="Vassiliev H."/>
            <person name="Vo A."/>
            <person name="Wangchuk T."/>
            <person name="Wangdi T."/>
            <person name="Weiand M."/>
            <person name="Wilkinson J."/>
            <person name="Wilson A."/>
            <person name="Yadav S."/>
            <person name="Young G."/>
            <person name="Yu Q."/>
            <person name="Zembek L."/>
            <person name="Zhong D."/>
            <person name="Zimmer A."/>
            <person name="Zwirko Z."/>
            <person name="Jaffe D.B."/>
            <person name="Alvarez P."/>
            <person name="Brockman W."/>
            <person name="Butler J."/>
            <person name="Chin C."/>
            <person name="Gnerre S."/>
            <person name="Grabherr M."/>
            <person name="Kleber M."/>
            <person name="Mauceli E."/>
            <person name="MacCallum I."/>
        </authorList>
    </citation>
    <scope>NUCLEOTIDE SEQUENCE [LARGE SCALE GENOMIC DNA]</scope>
    <source>
        <strain evidence="5">Tucson 14024-0371.13</strain>
    </source>
</reference>
<dbReference type="OMA" id="IRMYPEA"/>
<keyword evidence="1" id="KW-0677">Repeat</keyword>
<dbReference type="Pfam" id="PF13181">
    <property type="entry name" value="TPR_8"/>
    <property type="match status" value="3"/>
</dbReference>
<dbReference type="PROSITE" id="PS50005">
    <property type="entry name" value="TPR"/>
    <property type="match status" value="2"/>
</dbReference>
<dbReference type="InParanoid" id="B3MI76"/>
<dbReference type="GO" id="GO:0000956">
    <property type="term" value="P:nuclear-transcribed mRNA catabolic process"/>
    <property type="evidence" value="ECO:0007669"/>
    <property type="project" value="EnsemblMetazoa"/>
</dbReference>
<keyword evidence="5" id="KW-1185">Reference proteome</keyword>
<dbReference type="HOGENOM" id="CLU_003788_0_0_1"/>
<feature type="repeat" description="TPR" evidence="3">
    <location>
        <begin position="804"/>
        <end position="837"/>
    </location>
</feature>
<dbReference type="SMART" id="SM00028">
    <property type="entry name" value="TPR"/>
    <property type="match status" value="12"/>
</dbReference>
<keyword evidence="2 3" id="KW-0802">TPR repeat</keyword>
<evidence type="ECO:0000256" key="2">
    <source>
        <dbReference type="ARBA" id="ARBA00022803"/>
    </source>
</evidence>
<dbReference type="Gene3D" id="1.25.40.10">
    <property type="entry name" value="Tetratricopeptide repeat domain"/>
    <property type="match status" value="6"/>
</dbReference>
<feature type="repeat" description="TPR" evidence="3">
    <location>
        <begin position="545"/>
        <end position="578"/>
    </location>
</feature>
<dbReference type="PhylomeDB" id="B3MI76"/>
<dbReference type="Proteomes" id="UP000007801">
    <property type="component" value="Unassembled WGS sequence"/>
</dbReference>
<name>B3MI76_DROAN</name>
<dbReference type="SUPFAM" id="SSF48452">
    <property type="entry name" value="TPR-like"/>
    <property type="match status" value="4"/>
</dbReference>
<evidence type="ECO:0000256" key="3">
    <source>
        <dbReference type="PROSITE-ProRule" id="PRU00339"/>
    </source>
</evidence>
<dbReference type="FunCoup" id="B3MI76">
    <property type="interactions" value="902"/>
</dbReference>
<gene>
    <name evidence="4" type="primary">Dana\GF12228</name>
    <name evidence="4" type="synonym">dana_GLEANR_12235</name>
    <name evidence="4" type="ORF">GF12228</name>
</gene>
<dbReference type="AlphaFoldDB" id="B3MI76"/>
<sequence length="1231" mass="139723">MSATKEAKALIKDIRDTIKLGKHAEAIPKCQRLLKMEPTNAMGYLLLGAAYQNLDKAEAARSLRKSIEYTEGPATTALQGLANCAPNDELPEVYDRLADLLPEKALDYWDKLFSLASDANVAPSCFKIFKKRTEKTEDINFAKLQEYLGRIWFTHDFQIPSEEKELYKTTMEALLKSSDANTKNIVYKRYLKWLYKEKNYAACVHHASNMTTSHPNDVYGYEWICKTYCENYEQANSDEWQQELKHPIELYAEQLLELNPNSNLALLIKALHQYASGQYVQARQLAFQAQLSHPTYKVTLILLARIHMDLGAFRLALKLWLQLGQEDGAVAECISYETDESQLKEAIRVLKTLEKSQSNLKTLARCFYKMGEVQLVKDLPLDAVSKAEFLLPPEEALATLANDESFDALFLSGKINMELKNYADALNCILKATRLRPHYSECFDYLGRLYPLTTGDMARARKCYEKCISLNPLAEEAVDALSFIYQELGEEELNEALLLNTLKHLSSDESIRLQYKLGLHFQKVKKWDNAIQSFRDVIKQDAKCMVYWESLGDAYAARGSYNSAIRVFQKILEFTPENSYALLQLASIKTTIRMYPEAIGDFASLLKLNPTYLPGLKGAAEAHIGLANSLKGQNLYGRAKEHWQLAADYLQSAFHQPEAHGMVWLWRLMASVFVQTAQLPASLANLDVAGSLAKREEPVAYLSRKDLLLLAQRFYLCALKLKQNTYLWYELALSSYFSALYIPEEAKSHLDTAERVCKMAIKERGNRWQNWNLLGVINMHSDHENLPLAQHCFIQAVELERKCFTAWTNLGVLYVKIDKIRLANEAFTRAQQACPTYANAWIGQAIVAETIGEQEEAFDLFRHCQQFEYHPEAAIGFAHWVCGVLSDPKSLEKPHNKHAIEHMHADVYALDAINWYVQNEETDTSVAALTFQGFLCARQKLYNLAVDAFSRACKLCEPGADRDKLYTNLGYLYLQLNEPDKAVNALNTVAHATFKPIIGLALAYFRAGKLLESYSIYHSVLENVVRQEDDKATILVAMASMTYAYEREADTKTLLDQCFRLNGVPIQALYSACALGILHRDNELSLKVMAKLRAYALEEKYCDEITYLTAHYILINEGTDKALRYFQSRVRMFPQSADLRKVFLKFLLDYFVQEPSLKLATSNVALIALTLGHTNLQNSVKASEEAETTIFASQAVSPVDQILASKLLQRAIRLNPTNQKAKTLLAEIIAH</sequence>
<evidence type="ECO:0000313" key="5">
    <source>
        <dbReference type="Proteomes" id="UP000007801"/>
    </source>
</evidence>
<dbReference type="GeneID" id="6495083"/>
<dbReference type="InterPro" id="IPR039226">
    <property type="entry name" value="Ski3/TTC37"/>
</dbReference>
<organism evidence="4 5">
    <name type="scientific">Drosophila ananassae</name>
    <name type="common">Fruit fly</name>
    <dbReference type="NCBI Taxonomy" id="7217"/>
    <lineage>
        <taxon>Eukaryota</taxon>
        <taxon>Metazoa</taxon>
        <taxon>Ecdysozoa</taxon>
        <taxon>Arthropoda</taxon>
        <taxon>Hexapoda</taxon>
        <taxon>Insecta</taxon>
        <taxon>Pterygota</taxon>
        <taxon>Neoptera</taxon>
        <taxon>Endopterygota</taxon>
        <taxon>Diptera</taxon>
        <taxon>Brachycera</taxon>
        <taxon>Muscomorpha</taxon>
        <taxon>Ephydroidea</taxon>
        <taxon>Drosophilidae</taxon>
        <taxon>Drosophila</taxon>
        <taxon>Sophophora</taxon>
    </lineage>
</organism>
<dbReference type="PANTHER" id="PTHR15704">
    <property type="entry name" value="SUPERKILLER 3 PROTEIN-RELATED"/>
    <property type="match status" value="1"/>
</dbReference>
<evidence type="ECO:0000256" key="1">
    <source>
        <dbReference type="ARBA" id="ARBA00022737"/>
    </source>
</evidence>
<proteinExistence type="predicted"/>
<dbReference type="Pfam" id="PF13432">
    <property type="entry name" value="TPR_16"/>
    <property type="match status" value="1"/>
</dbReference>
<dbReference type="InterPro" id="IPR011990">
    <property type="entry name" value="TPR-like_helical_dom_sf"/>
</dbReference>
<dbReference type="OrthoDB" id="421075at2759"/>
<protein>
    <submittedName>
        <fullName evidence="4">Uncharacterized protein, isoform A</fullName>
    </submittedName>
</protein>
<dbReference type="KEGG" id="dan:6495083"/>
<dbReference type="GO" id="GO:0055087">
    <property type="term" value="C:Ski complex"/>
    <property type="evidence" value="ECO:0007669"/>
    <property type="project" value="InterPro"/>
</dbReference>